<dbReference type="Proteomes" id="UP000823615">
    <property type="component" value="Unassembled WGS sequence"/>
</dbReference>
<protein>
    <submittedName>
        <fullName evidence="3">DUF3427 domain-containing protein</fullName>
    </submittedName>
</protein>
<gene>
    <name evidence="3" type="ORF">IAA97_08275</name>
</gene>
<evidence type="ECO:0000313" key="3">
    <source>
        <dbReference type="EMBL" id="MBO8436958.1"/>
    </source>
</evidence>
<dbReference type="InterPro" id="IPR021835">
    <property type="entry name" value="DUF3427"/>
</dbReference>
<dbReference type="EMBL" id="JADIMT010000094">
    <property type="protein sequence ID" value="MBO8436958.1"/>
    <property type="molecule type" value="Genomic_DNA"/>
</dbReference>
<dbReference type="Pfam" id="PF26350">
    <property type="entry name" value="DUF8090"/>
    <property type="match status" value="1"/>
</dbReference>
<dbReference type="Pfam" id="PF00271">
    <property type="entry name" value="Helicase_C"/>
    <property type="match status" value="1"/>
</dbReference>
<proteinExistence type="predicted"/>
<dbReference type="SUPFAM" id="SSF56024">
    <property type="entry name" value="Phospholipase D/nuclease"/>
    <property type="match status" value="1"/>
</dbReference>
<dbReference type="InterPro" id="IPR006935">
    <property type="entry name" value="Helicase/UvrB_N"/>
</dbReference>
<dbReference type="PANTHER" id="PTHR47396">
    <property type="entry name" value="TYPE I RESTRICTION ENZYME ECOKI R PROTEIN"/>
    <property type="match status" value="1"/>
</dbReference>
<dbReference type="PROSITE" id="PS51194">
    <property type="entry name" value="HELICASE_CTER"/>
    <property type="match status" value="1"/>
</dbReference>
<dbReference type="InterPro" id="IPR027417">
    <property type="entry name" value="P-loop_NTPase"/>
</dbReference>
<evidence type="ECO:0000313" key="4">
    <source>
        <dbReference type="Proteomes" id="UP000823615"/>
    </source>
</evidence>
<dbReference type="AlphaFoldDB" id="A0A9D9H6S7"/>
<dbReference type="SMART" id="SM00487">
    <property type="entry name" value="DEXDc"/>
    <property type="match status" value="1"/>
</dbReference>
<sequence length="964" mass="110764">MGSNLAKDIQDAAYAAFIDAKIENKKELRPIIIDNTDREIFLCEMLGKCLRECQTFLFSVAFINRGGLEMILQALAEARDKGVKGKIITTDYLTFSEPEALEKLLSLNSFIETRIITNEGFHTKGYSFISREKSTIIIGSSNLTQTALKTNHEWNVSITSLESGQYSEDFNTAFNLLWDKATPLSTSWLTEYRKRYKAYHNALKRASFSLEEHIETFITKPNAMQIKATEALQNIRAQGKKKALIIAATGTGKTFLSCFDVKAYNPKRMLFLVHREQILRSAAESFEKILGTSIRNEIGYLTGNQKDAGKKYLFSTIAMMSKESVFKSFPPDFFDYIIIDEVHRAGAPSYQRIMGYFTPDFLLGMSATPDRTDHFNIYKLFDYNIACDIRLKEAMANDLLCPFHYFGITDIFVDGEPLADNTEFSHLVSIERVKNIIEKAKFYGHSGDRVKGLIFCSRNKEAEELSALMNEQGLRTRAVSGETPMDKRMEYADRLQTDENNDKVLDYLISVDIFNEGVDMPLVNQIIMLRPTESAIIFTQQLGRGLRKAHGKEFVVVLDFIANYDKNYLIPIALSGDTSYNKDNLRRDATEGTRTIPGCSTIDFDPIARDMIYRKIDEANFSNKAFLKDQYIELKNKLGRIPTLRDFREDNTIDTQRYVNEFGSYYNFLQYAEPNVIPKLSDQESRELVYISHSFSDGKRDNELRILQEILETKDFNAADSFPAYTANKQGHLLNDSVIANLSTAFAKTQEQKTKYKDCAIIDRTYGKLTHSFRQMLDNPVFCTQLKDIIEDGLCRNNERYSNRYKDTAFVLFQKYTYEDVCRLLCWKQNIPALNIGGYKYDEETKTLPVFINYEKEPDAIKYEDKFLSHSEIIAFSKKPRDTESEDARHIYKLTDSDKDNRIYLFVRKNKDDKGSQEFYFLGEIQAIGAPVPVIVEGKKAFEICYKLETPVRNDIYDYITSSL</sequence>
<dbReference type="Pfam" id="PF04851">
    <property type="entry name" value="ResIII"/>
    <property type="match status" value="1"/>
</dbReference>
<dbReference type="SMART" id="SM00490">
    <property type="entry name" value="HELICc"/>
    <property type="match status" value="1"/>
</dbReference>
<name>A0A9D9H6S7_9SPIO</name>
<dbReference type="Pfam" id="PF13091">
    <property type="entry name" value="PLDc_2"/>
    <property type="match status" value="1"/>
</dbReference>
<dbReference type="InterPro" id="IPR014001">
    <property type="entry name" value="Helicase_ATP-bd"/>
</dbReference>
<dbReference type="GO" id="GO:0005829">
    <property type="term" value="C:cytosol"/>
    <property type="evidence" value="ECO:0007669"/>
    <property type="project" value="TreeGrafter"/>
</dbReference>
<organism evidence="3 4">
    <name type="scientific">Candidatus Ornithospirochaeta stercoripullorum</name>
    <dbReference type="NCBI Taxonomy" id="2840899"/>
    <lineage>
        <taxon>Bacteria</taxon>
        <taxon>Pseudomonadati</taxon>
        <taxon>Spirochaetota</taxon>
        <taxon>Spirochaetia</taxon>
        <taxon>Spirochaetales</taxon>
        <taxon>Spirochaetaceae</taxon>
        <taxon>Spirochaetaceae incertae sedis</taxon>
        <taxon>Candidatus Ornithospirochaeta</taxon>
    </lineage>
</organism>
<dbReference type="InterPro" id="IPR050742">
    <property type="entry name" value="Helicase_Restrict-Modif_Enz"/>
</dbReference>
<dbReference type="Gene3D" id="3.30.870.10">
    <property type="entry name" value="Endonuclease Chain A"/>
    <property type="match status" value="1"/>
</dbReference>
<dbReference type="SUPFAM" id="SSF52540">
    <property type="entry name" value="P-loop containing nucleoside triphosphate hydrolases"/>
    <property type="match status" value="1"/>
</dbReference>
<reference evidence="3" key="2">
    <citation type="journal article" date="2021" name="PeerJ">
        <title>Extensive microbial diversity within the chicken gut microbiome revealed by metagenomics and culture.</title>
        <authorList>
            <person name="Gilroy R."/>
            <person name="Ravi A."/>
            <person name="Getino M."/>
            <person name="Pursley I."/>
            <person name="Horton D.L."/>
            <person name="Alikhan N.F."/>
            <person name="Baker D."/>
            <person name="Gharbi K."/>
            <person name="Hall N."/>
            <person name="Watson M."/>
            <person name="Adriaenssens E.M."/>
            <person name="Foster-Nyarko E."/>
            <person name="Jarju S."/>
            <person name="Secka A."/>
            <person name="Antonio M."/>
            <person name="Oren A."/>
            <person name="Chaudhuri R.R."/>
            <person name="La Ragione R."/>
            <person name="Hildebrand F."/>
            <person name="Pallen M.J."/>
        </authorList>
    </citation>
    <scope>NUCLEOTIDE SEQUENCE</scope>
    <source>
        <strain evidence="3">7293</strain>
    </source>
</reference>
<evidence type="ECO:0000259" key="1">
    <source>
        <dbReference type="PROSITE" id="PS51192"/>
    </source>
</evidence>
<reference evidence="3" key="1">
    <citation type="submission" date="2020-10" db="EMBL/GenBank/DDBJ databases">
        <authorList>
            <person name="Gilroy R."/>
        </authorList>
    </citation>
    <scope>NUCLEOTIDE SEQUENCE</scope>
    <source>
        <strain evidence="3">7293</strain>
    </source>
</reference>
<dbReference type="CDD" id="cd18799">
    <property type="entry name" value="SF2_C_EcoAI-like"/>
    <property type="match status" value="1"/>
</dbReference>
<dbReference type="InterPro" id="IPR025202">
    <property type="entry name" value="PLD-like_dom"/>
</dbReference>
<dbReference type="Pfam" id="PF11907">
    <property type="entry name" value="DUF3427"/>
    <property type="match status" value="1"/>
</dbReference>
<dbReference type="CDD" id="cd18032">
    <property type="entry name" value="DEXHc_RE_I_III_res"/>
    <property type="match status" value="1"/>
</dbReference>
<dbReference type="PANTHER" id="PTHR47396:SF1">
    <property type="entry name" value="ATP-DEPENDENT HELICASE IRC3-RELATED"/>
    <property type="match status" value="1"/>
</dbReference>
<evidence type="ECO:0000259" key="2">
    <source>
        <dbReference type="PROSITE" id="PS51194"/>
    </source>
</evidence>
<dbReference type="GO" id="GO:0016787">
    <property type="term" value="F:hydrolase activity"/>
    <property type="evidence" value="ECO:0007669"/>
    <property type="project" value="InterPro"/>
</dbReference>
<dbReference type="InterPro" id="IPR001650">
    <property type="entry name" value="Helicase_C-like"/>
</dbReference>
<comment type="caution">
    <text evidence="3">The sequence shown here is derived from an EMBL/GenBank/DDBJ whole genome shotgun (WGS) entry which is preliminary data.</text>
</comment>
<dbReference type="PROSITE" id="PS51192">
    <property type="entry name" value="HELICASE_ATP_BIND_1"/>
    <property type="match status" value="1"/>
</dbReference>
<feature type="domain" description="Helicase C-terminal" evidence="2">
    <location>
        <begin position="429"/>
        <end position="586"/>
    </location>
</feature>
<dbReference type="GO" id="GO:0005524">
    <property type="term" value="F:ATP binding"/>
    <property type="evidence" value="ECO:0007669"/>
    <property type="project" value="InterPro"/>
</dbReference>
<feature type="domain" description="Helicase ATP-binding" evidence="1">
    <location>
        <begin position="234"/>
        <end position="387"/>
    </location>
</feature>
<accession>A0A9D9H6S7</accession>
<dbReference type="Gene3D" id="3.40.50.300">
    <property type="entry name" value="P-loop containing nucleotide triphosphate hydrolases"/>
    <property type="match status" value="2"/>
</dbReference>
<dbReference type="GO" id="GO:0003677">
    <property type="term" value="F:DNA binding"/>
    <property type="evidence" value="ECO:0007669"/>
    <property type="project" value="InterPro"/>
</dbReference>
<dbReference type="InterPro" id="IPR058403">
    <property type="entry name" value="DUF8090"/>
</dbReference>